<dbReference type="EMBL" id="CP093347">
    <property type="protein sequence ID" value="WOG99832.1"/>
    <property type="molecule type" value="Genomic_DNA"/>
</dbReference>
<dbReference type="Proteomes" id="UP000077755">
    <property type="component" value="Chromosome 5"/>
</dbReference>
<evidence type="ECO:0000313" key="2">
    <source>
        <dbReference type="EMBL" id="WOG99832.1"/>
    </source>
</evidence>
<dbReference type="EMBL" id="LNRQ01000005">
    <property type="protein sequence ID" value="KZM93536.1"/>
    <property type="molecule type" value="Genomic_DNA"/>
</dbReference>
<protein>
    <submittedName>
        <fullName evidence="1">Uncharacterized protein</fullName>
    </submittedName>
</protein>
<evidence type="ECO:0000313" key="3">
    <source>
        <dbReference type="Proteomes" id="UP000077755"/>
    </source>
</evidence>
<accession>A0A164XSF8</accession>
<proteinExistence type="predicted"/>
<reference evidence="2" key="2">
    <citation type="submission" date="2022-03" db="EMBL/GenBank/DDBJ databases">
        <title>Draft title - Genomic analysis of global carrot germplasm unveils the trajectory of domestication and the origin of high carotenoid orange carrot.</title>
        <authorList>
            <person name="Iorizzo M."/>
            <person name="Ellison S."/>
            <person name="Senalik D."/>
            <person name="Macko-Podgorni A."/>
            <person name="Grzebelus D."/>
            <person name="Bostan H."/>
            <person name="Rolling W."/>
            <person name="Curaba J."/>
            <person name="Simon P."/>
        </authorList>
    </citation>
    <scope>NUCLEOTIDE SEQUENCE</scope>
    <source>
        <tissue evidence="2">Leaf</tissue>
    </source>
</reference>
<sequence length="140" mass="15828">MLDNSVVYLLDDSVVSTNLTYSLLDNSMFSKNFIYSVLDNPVISTTFTHFGVVNISASTDQRSCTSDTFFPITTSTRRLVHSWVNFGHQISLDDFSIFAVATQDTVFYSNTAVVIFVCVDWVVYSRAEQETDLKPKPKRN</sequence>
<evidence type="ECO:0000313" key="1">
    <source>
        <dbReference type="EMBL" id="KZM93536.1"/>
    </source>
</evidence>
<reference evidence="1" key="1">
    <citation type="journal article" date="2016" name="Nat. Genet.">
        <title>A high-quality carrot genome assembly provides new insights into carotenoid accumulation and asterid genome evolution.</title>
        <authorList>
            <person name="Iorizzo M."/>
            <person name="Ellison S."/>
            <person name="Senalik D."/>
            <person name="Zeng P."/>
            <person name="Satapoomin P."/>
            <person name="Huang J."/>
            <person name="Bowman M."/>
            <person name="Iovene M."/>
            <person name="Sanseverino W."/>
            <person name="Cavagnaro P."/>
            <person name="Yildiz M."/>
            <person name="Macko-Podgorni A."/>
            <person name="Moranska E."/>
            <person name="Grzebelus E."/>
            <person name="Grzebelus D."/>
            <person name="Ashrafi H."/>
            <person name="Zheng Z."/>
            <person name="Cheng S."/>
            <person name="Spooner D."/>
            <person name="Van Deynze A."/>
            <person name="Simon P."/>
        </authorList>
    </citation>
    <scope>NUCLEOTIDE SEQUENCE [LARGE SCALE GENOMIC DNA]</scope>
    <source>
        <tissue evidence="1">Leaf</tissue>
    </source>
</reference>
<name>A0A164XSF8_DAUCS</name>
<organism evidence="1">
    <name type="scientific">Daucus carota subsp. sativus</name>
    <name type="common">Carrot</name>
    <dbReference type="NCBI Taxonomy" id="79200"/>
    <lineage>
        <taxon>Eukaryota</taxon>
        <taxon>Viridiplantae</taxon>
        <taxon>Streptophyta</taxon>
        <taxon>Embryophyta</taxon>
        <taxon>Tracheophyta</taxon>
        <taxon>Spermatophyta</taxon>
        <taxon>Magnoliopsida</taxon>
        <taxon>eudicotyledons</taxon>
        <taxon>Gunneridae</taxon>
        <taxon>Pentapetalae</taxon>
        <taxon>asterids</taxon>
        <taxon>campanulids</taxon>
        <taxon>Apiales</taxon>
        <taxon>Apiaceae</taxon>
        <taxon>Apioideae</taxon>
        <taxon>Scandiceae</taxon>
        <taxon>Daucinae</taxon>
        <taxon>Daucus</taxon>
        <taxon>Daucus sect. Daucus</taxon>
    </lineage>
</organism>
<dbReference type="AlphaFoldDB" id="A0A164XSF8"/>
<gene>
    <name evidence="1" type="ORF">DCAR_016781</name>
    <name evidence="2" type="ORF">DCAR_0519188</name>
</gene>
<dbReference type="Gramene" id="KZM93536">
    <property type="protein sequence ID" value="KZM93536"/>
    <property type="gene ID" value="DCAR_016781"/>
</dbReference>
<keyword evidence="3" id="KW-1185">Reference proteome</keyword>